<dbReference type="EMBL" id="MT143872">
    <property type="protein sequence ID" value="QJB04097.1"/>
    <property type="molecule type" value="Genomic_DNA"/>
</dbReference>
<protein>
    <submittedName>
        <fullName evidence="1">Uncharacterized protein</fullName>
    </submittedName>
</protein>
<organism evidence="1">
    <name type="scientific">viral metagenome</name>
    <dbReference type="NCBI Taxonomy" id="1070528"/>
    <lineage>
        <taxon>unclassified sequences</taxon>
        <taxon>metagenomes</taxon>
        <taxon>organismal metagenomes</taxon>
    </lineage>
</organism>
<accession>A0A6M3M8K7</accession>
<evidence type="ECO:0000313" key="1">
    <source>
        <dbReference type="EMBL" id="QJB04097.1"/>
    </source>
</evidence>
<sequence>MVERKIPDNCTLCGEPYTKNDKGQRVIFPYPPKHYLCFPCFTKSLDEGIERLNKTLSTGNVDLSVEEISDIIKPDTHKIDKTDDMKRCRETDVTE</sequence>
<name>A0A6M3M8K7_9ZZZZ</name>
<reference evidence="1" key="1">
    <citation type="submission" date="2020-03" db="EMBL/GenBank/DDBJ databases">
        <title>The deep terrestrial virosphere.</title>
        <authorList>
            <person name="Holmfeldt K."/>
            <person name="Nilsson E."/>
            <person name="Simone D."/>
            <person name="Lopez-Fernandez M."/>
            <person name="Wu X."/>
            <person name="de Brujin I."/>
            <person name="Lundin D."/>
            <person name="Andersson A."/>
            <person name="Bertilsson S."/>
            <person name="Dopson M."/>
        </authorList>
    </citation>
    <scope>NUCLEOTIDE SEQUENCE</scope>
    <source>
        <strain evidence="1">MM171B00466</strain>
    </source>
</reference>
<dbReference type="AlphaFoldDB" id="A0A6M3M8K7"/>
<gene>
    <name evidence="1" type="ORF">MM171B00466_0001</name>
</gene>
<proteinExistence type="predicted"/>